<evidence type="ECO:0000256" key="3">
    <source>
        <dbReference type="ARBA" id="ARBA00022737"/>
    </source>
</evidence>
<reference evidence="14 15" key="1">
    <citation type="journal article" date="2012" name="Environ. Microbiol.">
        <title>The genome sequence of Desulfatibacillum alkenivorans AK-01: a blueprint for anaerobic alkane oxidation.</title>
        <authorList>
            <person name="Callaghan A.V."/>
            <person name="Morris B.E."/>
            <person name="Pereira I.A."/>
            <person name="McInerney M.J."/>
            <person name="Austin R.N."/>
            <person name="Groves J.T."/>
            <person name="Kukor J.J."/>
            <person name="Suflita J.M."/>
            <person name="Young L.Y."/>
            <person name="Zylstra G.J."/>
            <person name="Wawrik B."/>
        </authorList>
    </citation>
    <scope>NUCLEOTIDE SEQUENCE [LARGE SCALE GENOMIC DNA]</scope>
    <source>
        <strain evidence="14 15">AK-01</strain>
    </source>
</reference>
<dbReference type="Proteomes" id="UP000000739">
    <property type="component" value="Chromosome"/>
</dbReference>
<dbReference type="Pfam" id="PF01595">
    <property type="entry name" value="CNNM"/>
    <property type="match status" value="1"/>
</dbReference>
<feature type="domain" description="CBS" evidence="12">
    <location>
        <begin position="244"/>
        <end position="304"/>
    </location>
</feature>
<protein>
    <recommendedName>
        <fullName evidence="16">CBS domain containing protein</fullName>
    </recommendedName>
</protein>
<evidence type="ECO:0000256" key="10">
    <source>
        <dbReference type="SAM" id="Phobius"/>
    </source>
</evidence>
<accession>B8FFX9</accession>
<feature type="domain" description="CNNM transmembrane" evidence="13">
    <location>
        <begin position="42"/>
        <end position="225"/>
    </location>
</feature>
<evidence type="ECO:0000256" key="4">
    <source>
        <dbReference type="ARBA" id="ARBA00022989"/>
    </source>
</evidence>
<evidence type="ECO:0000256" key="5">
    <source>
        <dbReference type="ARBA" id="ARBA00023122"/>
    </source>
</evidence>
<dbReference type="InterPro" id="IPR000644">
    <property type="entry name" value="CBS_dom"/>
</dbReference>
<dbReference type="InterPro" id="IPR046342">
    <property type="entry name" value="CBS_dom_sf"/>
</dbReference>
<evidence type="ECO:0000259" key="13">
    <source>
        <dbReference type="PROSITE" id="PS51846"/>
    </source>
</evidence>
<evidence type="ECO:0000256" key="8">
    <source>
        <dbReference type="PROSITE-ProRule" id="PRU01193"/>
    </source>
</evidence>
<feature type="domain" description="CBS" evidence="12">
    <location>
        <begin position="309"/>
        <end position="367"/>
    </location>
</feature>
<dbReference type="HOGENOM" id="CLU_015237_4_1_7"/>
<dbReference type="CDD" id="cd04590">
    <property type="entry name" value="CBS_pair_CorC_HlyC_assoc"/>
    <property type="match status" value="1"/>
</dbReference>
<keyword evidence="6 8" id="KW-0472">Membrane</keyword>
<evidence type="ECO:0000313" key="15">
    <source>
        <dbReference type="Proteomes" id="UP000000739"/>
    </source>
</evidence>
<dbReference type="EMBL" id="CP001322">
    <property type="protein sequence ID" value="ACL03534.1"/>
    <property type="molecule type" value="Genomic_DNA"/>
</dbReference>
<evidence type="ECO:0008006" key="16">
    <source>
        <dbReference type="Google" id="ProtNLM"/>
    </source>
</evidence>
<dbReference type="KEGG" id="dal:Dalk_1837"/>
<keyword evidence="2 8" id="KW-0812">Transmembrane</keyword>
<dbReference type="InterPro" id="IPR002550">
    <property type="entry name" value="CNNM"/>
</dbReference>
<evidence type="ECO:0000256" key="2">
    <source>
        <dbReference type="ARBA" id="ARBA00022692"/>
    </source>
</evidence>
<evidence type="ECO:0000256" key="9">
    <source>
        <dbReference type="SAM" id="MobiDB-lite"/>
    </source>
</evidence>
<evidence type="ECO:0000313" key="14">
    <source>
        <dbReference type="EMBL" id="ACL03534.1"/>
    </source>
</evidence>
<keyword evidence="15" id="KW-1185">Reference proteome</keyword>
<evidence type="ECO:0000256" key="6">
    <source>
        <dbReference type="ARBA" id="ARBA00023136"/>
    </source>
</evidence>
<evidence type="ECO:0000256" key="7">
    <source>
        <dbReference type="PROSITE-ProRule" id="PRU00703"/>
    </source>
</evidence>
<evidence type="ECO:0000259" key="12">
    <source>
        <dbReference type="PROSITE" id="PS51371"/>
    </source>
</evidence>
<feature type="transmembrane region" description="Helical" evidence="10">
    <location>
        <begin position="51"/>
        <end position="79"/>
    </location>
</feature>
<dbReference type="eggNOG" id="COG1253">
    <property type="taxonomic scope" value="Bacteria"/>
</dbReference>
<dbReference type="Gene3D" id="3.10.580.10">
    <property type="entry name" value="CBS-domain"/>
    <property type="match status" value="1"/>
</dbReference>
<name>B8FFX9_DESAL</name>
<feature type="transmembrane region" description="Helical" evidence="10">
    <location>
        <begin position="165"/>
        <end position="184"/>
    </location>
</feature>
<keyword evidence="11" id="KW-0732">Signal</keyword>
<dbReference type="PANTHER" id="PTHR22777">
    <property type="entry name" value="HEMOLYSIN-RELATED"/>
    <property type="match status" value="1"/>
</dbReference>
<dbReference type="PROSITE" id="PS51371">
    <property type="entry name" value="CBS"/>
    <property type="match status" value="2"/>
</dbReference>
<gene>
    <name evidence="14" type="ordered locus">Dalk_1837</name>
</gene>
<keyword evidence="3" id="KW-0677">Repeat</keyword>
<evidence type="ECO:0000256" key="1">
    <source>
        <dbReference type="ARBA" id="ARBA00004141"/>
    </source>
</evidence>
<evidence type="ECO:0000256" key="11">
    <source>
        <dbReference type="SAM" id="SignalP"/>
    </source>
</evidence>
<dbReference type="InterPro" id="IPR044751">
    <property type="entry name" value="Ion_transp-like_CBS"/>
</dbReference>
<keyword evidence="5 7" id="KW-0129">CBS domain</keyword>
<dbReference type="GO" id="GO:0005886">
    <property type="term" value="C:plasma membrane"/>
    <property type="evidence" value="ECO:0007669"/>
    <property type="project" value="TreeGrafter"/>
</dbReference>
<comment type="subcellular location">
    <subcellularLocation>
        <location evidence="1">Membrane</location>
        <topology evidence="1">Multi-pass membrane protein</topology>
    </subcellularLocation>
</comment>
<dbReference type="Pfam" id="PF00571">
    <property type="entry name" value="CBS"/>
    <property type="match status" value="1"/>
</dbReference>
<dbReference type="PROSITE" id="PS51846">
    <property type="entry name" value="CNNM"/>
    <property type="match status" value="1"/>
</dbReference>
<proteinExistence type="predicted"/>
<feature type="signal peptide" evidence="11">
    <location>
        <begin position="1"/>
        <end position="28"/>
    </location>
</feature>
<feature type="region of interest" description="Disordered" evidence="9">
    <location>
        <begin position="395"/>
        <end position="414"/>
    </location>
</feature>
<organism evidence="14 15">
    <name type="scientific">Desulfatibacillum aliphaticivorans</name>
    <dbReference type="NCBI Taxonomy" id="218208"/>
    <lineage>
        <taxon>Bacteria</taxon>
        <taxon>Pseudomonadati</taxon>
        <taxon>Thermodesulfobacteriota</taxon>
        <taxon>Desulfobacteria</taxon>
        <taxon>Desulfobacterales</taxon>
        <taxon>Desulfatibacillaceae</taxon>
        <taxon>Desulfatibacillum</taxon>
    </lineage>
</organism>
<dbReference type="PANTHER" id="PTHR22777:SF4">
    <property type="entry name" value="UPF0053 PROTEIN SLL1254"/>
    <property type="match status" value="1"/>
</dbReference>
<dbReference type="SUPFAM" id="SSF54631">
    <property type="entry name" value="CBS-domain pair"/>
    <property type="match status" value="1"/>
</dbReference>
<feature type="transmembrane region" description="Helical" evidence="10">
    <location>
        <begin position="100"/>
        <end position="121"/>
    </location>
</feature>
<dbReference type="AlphaFoldDB" id="B8FFX9"/>
<feature type="chain" id="PRO_5002871663" description="CBS domain containing protein" evidence="11">
    <location>
        <begin position="29"/>
        <end position="414"/>
    </location>
</feature>
<feature type="compositionally biased region" description="Polar residues" evidence="9">
    <location>
        <begin position="399"/>
        <end position="414"/>
    </location>
</feature>
<sequence>MSRVKKHRIIFNALLFFILIVLSGAAFAMGIADPTGAPAQASQSDAALLVLYVLLALVFSFMCSVAEAVLLSVTPSFIAGMEKKAPKKAALLKKLKQDDVDRSLAAILTLNTIAHTVGAIGSGAKATAVFGSAWFGVFSAVMTLMILFFSEIIPKTLGAVYWRSLSGLTAKFVRALIFCLYPLILISEQLTKVIARNADIHVFSREEFIAMAGVGAESGHINERESRIIRNLFRLEFLKAEDIMTPRMVISALPKKLTIAQALERCGDAPFSRLPVYGESVDDITGFVLKDDLLLAMAKGQVDVSLESLKREMPVVAKDAPISGLLELFLDKRQHIALVAGTYGGTKGLVTLEDVVETLLGMEIMDEMDEVKDMQALARKQWSKRAKAMGLDVDAAGKDSNNMDANQPSCNLKT</sequence>
<feature type="transmembrane region" description="Helical" evidence="10">
    <location>
        <begin position="133"/>
        <end position="153"/>
    </location>
</feature>
<keyword evidence="4 8" id="KW-1133">Transmembrane helix</keyword>